<accession>A0A2P7QEC0</accession>
<evidence type="ECO:0000256" key="1">
    <source>
        <dbReference type="SAM" id="SignalP"/>
    </source>
</evidence>
<reference evidence="2 3" key="1">
    <citation type="submission" date="2018-03" db="EMBL/GenBank/DDBJ databases">
        <title>The draft genome of Sphingosinicella sp. GL-C-18.</title>
        <authorList>
            <person name="Liu L."/>
            <person name="Li L."/>
            <person name="Liang L."/>
            <person name="Zhang X."/>
            <person name="Wang T."/>
        </authorList>
    </citation>
    <scope>NUCLEOTIDE SEQUENCE [LARGE SCALE GENOMIC DNA]</scope>
    <source>
        <strain evidence="2 3">GL-C-18</strain>
    </source>
</reference>
<comment type="caution">
    <text evidence="2">The sequence shown here is derived from an EMBL/GenBank/DDBJ whole genome shotgun (WGS) entry which is preliminary data.</text>
</comment>
<dbReference type="Proteomes" id="UP000241167">
    <property type="component" value="Unassembled WGS sequence"/>
</dbReference>
<feature type="chain" id="PRO_5015110366" evidence="1">
    <location>
        <begin position="23"/>
        <end position="118"/>
    </location>
</feature>
<organism evidence="2 3">
    <name type="scientific">Allosphingosinicella deserti</name>
    <dbReference type="NCBI Taxonomy" id="2116704"/>
    <lineage>
        <taxon>Bacteria</taxon>
        <taxon>Pseudomonadati</taxon>
        <taxon>Pseudomonadota</taxon>
        <taxon>Alphaproteobacteria</taxon>
        <taxon>Sphingomonadales</taxon>
        <taxon>Sphingomonadaceae</taxon>
        <taxon>Allosphingosinicella</taxon>
    </lineage>
</organism>
<evidence type="ECO:0000313" key="2">
    <source>
        <dbReference type="EMBL" id="PSJ36311.1"/>
    </source>
</evidence>
<dbReference type="AlphaFoldDB" id="A0A2P7QEC0"/>
<proteinExistence type="predicted"/>
<gene>
    <name evidence="2" type="ORF">C7I55_26845</name>
</gene>
<keyword evidence="1" id="KW-0732">Signal</keyword>
<evidence type="ECO:0000313" key="3">
    <source>
        <dbReference type="Proteomes" id="UP000241167"/>
    </source>
</evidence>
<sequence length="118" mass="11839">MRRLVILVLMLALALANGPAMAAAMCAHADVAAHVSAREGGDGMATRAALAEEVAGKSVSRHEATPDSAAAALAGCILPRAPEAPFRLFCATAPPAPMGVAILAGRSEPPLLKPPPLA</sequence>
<dbReference type="RefSeq" id="WP_106516138.1">
    <property type="nucleotide sequence ID" value="NZ_PXYI01000015.1"/>
</dbReference>
<feature type="signal peptide" evidence="1">
    <location>
        <begin position="1"/>
        <end position="22"/>
    </location>
</feature>
<keyword evidence="3" id="KW-1185">Reference proteome</keyword>
<dbReference type="EMBL" id="PXYI01000015">
    <property type="protein sequence ID" value="PSJ36311.1"/>
    <property type="molecule type" value="Genomic_DNA"/>
</dbReference>
<protein>
    <submittedName>
        <fullName evidence="2">Uncharacterized protein</fullName>
    </submittedName>
</protein>
<name>A0A2P7QEC0_9SPHN</name>